<dbReference type="EMBL" id="KZ819640">
    <property type="protein sequence ID" value="PWN87510.1"/>
    <property type="molecule type" value="Genomic_DNA"/>
</dbReference>
<evidence type="ECO:0000313" key="8">
    <source>
        <dbReference type="Proteomes" id="UP000245768"/>
    </source>
</evidence>
<keyword evidence="8" id="KW-1185">Reference proteome</keyword>
<protein>
    <recommendedName>
        <fullName evidence="9">Rad21/Rec8-like protein N-terminal domain-containing protein</fullName>
    </recommendedName>
</protein>
<dbReference type="GO" id="GO:0003682">
    <property type="term" value="F:chromatin binding"/>
    <property type="evidence" value="ECO:0007669"/>
    <property type="project" value="TreeGrafter"/>
</dbReference>
<feature type="compositionally biased region" description="Low complexity" evidence="4">
    <location>
        <begin position="543"/>
        <end position="558"/>
    </location>
</feature>
<dbReference type="InterPro" id="IPR039781">
    <property type="entry name" value="Rad21/Rec8-like"/>
</dbReference>
<comment type="similarity">
    <text evidence="2">Belongs to the rad21 family.</text>
</comment>
<reference evidence="7 8" key="1">
    <citation type="journal article" date="2018" name="Mol. Biol. Evol.">
        <title>Broad Genomic Sampling Reveals a Smut Pathogenic Ancestry of the Fungal Clade Ustilaginomycotina.</title>
        <authorList>
            <person name="Kijpornyongpan T."/>
            <person name="Mondo S.J."/>
            <person name="Barry K."/>
            <person name="Sandor L."/>
            <person name="Lee J."/>
            <person name="Lipzen A."/>
            <person name="Pangilinan J."/>
            <person name="LaButti K."/>
            <person name="Hainaut M."/>
            <person name="Henrissat B."/>
            <person name="Grigoriev I.V."/>
            <person name="Spatafora J.W."/>
            <person name="Aime M.C."/>
        </authorList>
    </citation>
    <scope>NUCLEOTIDE SEQUENCE [LARGE SCALE GENOMIC DNA]</scope>
    <source>
        <strain evidence="7 8">MCA 4198</strain>
    </source>
</reference>
<evidence type="ECO:0008006" key="9">
    <source>
        <dbReference type="Google" id="ProtNLM"/>
    </source>
</evidence>
<organism evidence="7 8">
    <name type="scientific">Acaromyces ingoldii</name>
    <dbReference type="NCBI Taxonomy" id="215250"/>
    <lineage>
        <taxon>Eukaryota</taxon>
        <taxon>Fungi</taxon>
        <taxon>Dikarya</taxon>
        <taxon>Basidiomycota</taxon>
        <taxon>Ustilaginomycotina</taxon>
        <taxon>Exobasidiomycetes</taxon>
        <taxon>Exobasidiales</taxon>
        <taxon>Cryptobasidiaceae</taxon>
        <taxon>Acaromyces</taxon>
    </lineage>
</organism>
<dbReference type="GO" id="GO:1990414">
    <property type="term" value="P:replication-born double-strand break repair via sister chromatid exchange"/>
    <property type="evidence" value="ECO:0007669"/>
    <property type="project" value="TreeGrafter"/>
</dbReference>
<evidence type="ECO:0000256" key="1">
    <source>
        <dbReference type="ARBA" id="ARBA00004123"/>
    </source>
</evidence>
<evidence type="ECO:0000259" key="6">
    <source>
        <dbReference type="Pfam" id="PF04825"/>
    </source>
</evidence>
<dbReference type="OrthoDB" id="10071381at2759"/>
<dbReference type="PANTHER" id="PTHR12585:SF69">
    <property type="entry name" value="FI11703P"/>
    <property type="match status" value="1"/>
</dbReference>
<comment type="subcellular location">
    <subcellularLocation>
        <location evidence="1">Nucleus</location>
    </subcellularLocation>
</comment>
<dbReference type="GO" id="GO:0030892">
    <property type="term" value="C:mitotic cohesin complex"/>
    <property type="evidence" value="ECO:0007669"/>
    <property type="project" value="TreeGrafter"/>
</dbReference>
<feature type="domain" description="Rad21/Rec8-like protein C-terminal eukaryotic" evidence="5">
    <location>
        <begin position="598"/>
        <end position="650"/>
    </location>
</feature>
<evidence type="ECO:0000256" key="2">
    <source>
        <dbReference type="ARBA" id="ARBA00009870"/>
    </source>
</evidence>
<accession>A0A316YCV0</accession>
<feature type="domain" description="Rad21/Rec8-like protein N-terminal" evidence="6">
    <location>
        <begin position="1"/>
        <end position="92"/>
    </location>
</feature>
<evidence type="ECO:0000259" key="5">
    <source>
        <dbReference type="Pfam" id="PF04824"/>
    </source>
</evidence>
<gene>
    <name evidence="7" type="ORF">FA10DRAFT_269462</name>
</gene>
<dbReference type="STRING" id="215250.A0A316YCV0"/>
<evidence type="ECO:0000256" key="3">
    <source>
        <dbReference type="ARBA" id="ARBA00023242"/>
    </source>
</evidence>
<dbReference type="GO" id="GO:0005634">
    <property type="term" value="C:nucleus"/>
    <property type="evidence" value="ECO:0007669"/>
    <property type="project" value="UniProtKB-SubCell"/>
</dbReference>
<dbReference type="InterPro" id="IPR006909">
    <property type="entry name" value="Rad21/Rec8_C_eu"/>
</dbReference>
<feature type="region of interest" description="Disordered" evidence="4">
    <location>
        <begin position="528"/>
        <end position="562"/>
    </location>
</feature>
<feature type="compositionally biased region" description="Polar residues" evidence="4">
    <location>
        <begin position="317"/>
        <end position="333"/>
    </location>
</feature>
<dbReference type="GeneID" id="37044679"/>
<dbReference type="Pfam" id="PF04824">
    <property type="entry name" value="Rad21_Rec8"/>
    <property type="match status" value="1"/>
</dbReference>
<dbReference type="Pfam" id="PF04825">
    <property type="entry name" value="Rad21_Rec8_N"/>
    <property type="match status" value="1"/>
</dbReference>
<dbReference type="GO" id="GO:0007064">
    <property type="term" value="P:mitotic sister chromatid cohesion"/>
    <property type="evidence" value="ECO:0007669"/>
    <property type="project" value="TreeGrafter"/>
</dbReference>
<dbReference type="InParanoid" id="A0A316YCV0"/>
<dbReference type="Proteomes" id="UP000245768">
    <property type="component" value="Unassembled WGS sequence"/>
</dbReference>
<evidence type="ECO:0000256" key="4">
    <source>
        <dbReference type="SAM" id="MobiDB-lite"/>
    </source>
</evidence>
<evidence type="ECO:0000313" key="7">
    <source>
        <dbReference type="EMBL" id="PWN87510.1"/>
    </source>
</evidence>
<dbReference type="InterPro" id="IPR036390">
    <property type="entry name" value="WH_DNA-bd_sf"/>
</dbReference>
<proteinExistence type="inferred from homology"/>
<dbReference type="InterPro" id="IPR006910">
    <property type="entry name" value="Rad21_Rec8_N"/>
</dbReference>
<keyword evidence="3" id="KW-0539">Nucleus</keyword>
<dbReference type="InterPro" id="IPR023093">
    <property type="entry name" value="ScpA-like_C"/>
</dbReference>
<dbReference type="FunCoup" id="A0A316YCV0">
    <property type="interactions" value="270"/>
</dbReference>
<dbReference type="RefSeq" id="XP_025374708.1">
    <property type="nucleotide sequence ID" value="XM_025522763.1"/>
</dbReference>
<dbReference type="PANTHER" id="PTHR12585">
    <property type="entry name" value="SCC1 / RAD21 FAMILY MEMBER"/>
    <property type="match status" value="1"/>
</dbReference>
<feature type="region of interest" description="Disordered" evidence="4">
    <location>
        <begin position="309"/>
        <end position="333"/>
    </location>
</feature>
<name>A0A316YCV0_9BASI</name>
<dbReference type="Gene3D" id="1.10.10.580">
    <property type="entry name" value="Structural maintenance of chromosome 1. Chain E"/>
    <property type="match status" value="1"/>
</dbReference>
<sequence>MFYSEAILSRRGPLSKVWLAAHAERRLSKAQLIGADLERSISSIMGPEAPMALRLSGQLLLGVVRIYSRKARYLLDDCNEALVRIKMAFRTAGGGAFASSDATTGALQASRRQITLTSTRTDLDLLMPDPSIETWTRAGHDAASMAGSRAGSMTPGPMAARHTARAADITLPQYRGGTPSLWNDEASSSDLNHFDLSVGGSGPGIASGVFDPDASHVGSSPPLDLGLVPGEGDFGMERRNSQGQLVDANGDVIAAPAADDSLSIGVGRDAPLSVGHGSLFEGTGADITAGFDDDTLMDLGGEGGLDLGLEGLDRPRQTTPQPRDSDTNLAEQLTPRTAAKVREAIVRREEQGLKSKRSRHLVDARTELSPDETALDLITSMQGANEYLPKSAAYMQLLSMYKAPSKNLVSGGPFGIIAPQLQELFVLDADAMRKSRRRRLAEEADERHNKRQRTGVSEDDNLSEVGRRAATEDDVALGFDLGFDDTTDLGAFGGIDAGAGDVPYFDIPAEGLAADDGLRRSMRHLEKGRLSSVRQMSQETEGRLSPLGSLSRSGTPSSNLLGIDEEDARHDEDGFSNNTRRAAETFREAFLAAADEEEGEAASFEQLTAASGRREAAGLFFETLVLGTKDLISVQQTDAYGDLSIRPKDSFWTTIGARVR</sequence>
<feature type="region of interest" description="Disordered" evidence="4">
    <location>
        <begin position="438"/>
        <end position="466"/>
    </location>
</feature>
<dbReference type="AlphaFoldDB" id="A0A316YCV0"/>
<dbReference type="SUPFAM" id="SSF46785">
    <property type="entry name" value="Winged helix' DNA-binding domain"/>
    <property type="match status" value="1"/>
</dbReference>